<dbReference type="EMBL" id="HBUF01022402">
    <property type="protein sequence ID" value="CAG6611683.1"/>
    <property type="molecule type" value="Transcribed_RNA"/>
</dbReference>
<dbReference type="AlphaFoldDB" id="A0A8D8LKW7"/>
<dbReference type="EMBL" id="HBUF01358371">
    <property type="protein sequence ID" value="CAG6719157.1"/>
    <property type="molecule type" value="Transcribed_RNA"/>
</dbReference>
<dbReference type="EMBL" id="HBUF01566573">
    <property type="protein sequence ID" value="CAG6764799.1"/>
    <property type="molecule type" value="Transcribed_RNA"/>
</dbReference>
<feature type="region of interest" description="Disordered" evidence="6">
    <location>
        <begin position="1"/>
        <end position="44"/>
    </location>
</feature>
<dbReference type="EMBL" id="HBUF01317234">
    <property type="protein sequence ID" value="CAG6694258.1"/>
    <property type="molecule type" value="Transcribed_RNA"/>
</dbReference>
<feature type="compositionally biased region" description="Basic and acidic residues" evidence="6">
    <location>
        <begin position="12"/>
        <end position="25"/>
    </location>
</feature>
<feature type="transmembrane region" description="Helical" evidence="7">
    <location>
        <begin position="182"/>
        <end position="199"/>
    </location>
</feature>
<dbReference type="EMBL" id="HBUF01566571">
    <property type="protein sequence ID" value="CAG6764789.1"/>
    <property type="molecule type" value="Transcribed_RNA"/>
</dbReference>
<evidence type="ECO:0000256" key="5">
    <source>
        <dbReference type="ARBA" id="ARBA00023136"/>
    </source>
</evidence>
<evidence type="ECO:0000256" key="7">
    <source>
        <dbReference type="SAM" id="Phobius"/>
    </source>
</evidence>
<dbReference type="EMBL" id="HBUF01022399">
    <property type="protein sequence ID" value="CAG6611677.1"/>
    <property type="molecule type" value="Transcribed_RNA"/>
</dbReference>
<evidence type="ECO:0000256" key="1">
    <source>
        <dbReference type="ARBA" id="ARBA00004141"/>
    </source>
</evidence>
<evidence type="ECO:0000256" key="4">
    <source>
        <dbReference type="ARBA" id="ARBA00022989"/>
    </source>
</evidence>
<comment type="subcellular location">
    <subcellularLocation>
        <location evidence="1">Membrane</location>
        <topology evidence="1">Multi-pass membrane protein</topology>
    </subcellularLocation>
</comment>
<evidence type="ECO:0000256" key="6">
    <source>
        <dbReference type="SAM" id="MobiDB-lite"/>
    </source>
</evidence>
<protein>
    <submittedName>
        <fullName evidence="9">Transmembrane protein 189</fullName>
    </submittedName>
</protein>
<evidence type="ECO:0000313" key="9">
    <source>
        <dbReference type="EMBL" id="CAG6611685.1"/>
    </source>
</evidence>
<dbReference type="EMBL" id="HBUF01566570">
    <property type="protein sequence ID" value="CAG6764784.1"/>
    <property type="molecule type" value="Transcribed_RNA"/>
</dbReference>
<feature type="transmembrane region" description="Helical" evidence="7">
    <location>
        <begin position="92"/>
        <end position="114"/>
    </location>
</feature>
<dbReference type="EMBL" id="HBUF01022403">
    <property type="protein sequence ID" value="CAG6611685.1"/>
    <property type="molecule type" value="Transcribed_RNA"/>
</dbReference>
<dbReference type="Pfam" id="PF10520">
    <property type="entry name" value="Lipid_desat"/>
    <property type="match status" value="1"/>
</dbReference>
<dbReference type="EMBL" id="HBUF01358370">
    <property type="protein sequence ID" value="CAG6719156.1"/>
    <property type="molecule type" value="Transcribed_RNA"/>
</dbReference>
<dbReference type="EMBL" id="HBUF01317236">
    <property type="protein sequence ID" value="CAG6694260.1"/>
    <property type="molecule type" value="Transcribed_RNA"/>
</dbReference>
<organism evidence="9">
    <name type="scientific">Cacopsylla melanoneura</name>
    <dbReference type="NCBI Taxonomy" id="428564"/>
    <lineage>
        <taxon>Eukaryota</taxon>
        <taxon>Metazoa</taxon>
        <taxon>Ecdysozoa</taxon>
        <taxon>Arthropoda</taxon>
        <taxon>Hexapoda</taxon>
        <taxon>Insecta</taxon>
        <taxon>Pterygota</taxon>
        <taxon>Neoptera</taxon>
        <taxon>Paraneoptera</taxon>
        <taxon>Hemiptera</taxon>
        <taxon>Sternorrhyncha</taxon>
        <taxon>Psylloidea</taxon>
        <taxon>Psyllidae</taxon>
        <taxon>Psyllinae</taxon>
        <taxon>Cacopsylla</taxon>
    </lineage>
</organism>
<dbReference type="GO" id="GO:0006631">
    <property type="term" value="P:fatty acid metabolic process"/>
    <property type="evidence" value="ECO:0007669"/>
    <property type="project" value="UniProtKB-UniPathway"/>
</dbReference>
<evidence type="ECO:0000259" key="8">
    <source>
        <dbReference type="Pfam" id="PF10520"/>
    </source>
</evidence>
<dbReference type="PANTHER" id="PTHR48177">
    <property type="entry name" value="TRANSMEMBRANE PROTEIN 189"/>
    <property type="match status" value="1"/>
</dbReference>
<dbReference type="GO" id="GO:0016491">
    <property type="term" value="F:oxidoreductase activity"/>
    <property type="evidence" value="ECO:0007669"/>
    <property type="project" value="TreeGrafter"/>
</dbReference>
<dbReference type="EMBL" id="HBUF01358369">
    <property type="protein sequence ID" value="CAG6719155.1"/>
    <property type="molecule type" value="Transcribed_RNA"/>
</dbReference>
<dbReference type="GO" id="GO:0016020">
    <property type="term" value="C:membrane"/>
    <property type="evidence" value="ECO:0007669"/>
    <property type="project" value="UniProtKB-SubCell"/>
</dbReference>
<dbReference type="EMBL" id="HBUF01022398">
    <property type="protein sequence ID" value="CAG6611675.1"/>
    <property type="molecule type" value="Transcribed_RNA"/>
</dbReference>
<dbReference type="EMBL" id="HBUF01566569">
    <property type="protein sequence ID" value="CAG6764779.1"/>
    <property type="molecule type" value="Transcribed_RNA"/>
</dbReference>
<dbReference type="InterPro" id="IPR052601">
    <property type="entry name" value="Plasmalogen_desaturase"/>
</dbReference>
<feature type="transmembrane region" description="Helical" evidence="7">
    <location>
        <begin position="59"/>
        <end position="80"/>
    </location>
</feature>
<dbReference type="EMBL" id="HBUF01358372">
    <property type="protein sequence ID" value="CAG6719158.1"/>
    <property type="molecule type" value="Transcribed_RNA"/>
</dbReference>
<dbReference type="EMBL" id="HBUF01566572">
    <property type="protein sequence ID" value="CAG6764794.1"/>
    <property type="molecule type" value="Transcribed_RNA"/>
</dbReference>
<evidence type="ECO:0000256" key="2">
    <source>
        <dbReference type="ARBA" id="ARBA00007620"/>
    </source>
</evidence>
<keyword evidence="3 7" id="KW-0812">Transmembrane</keyword>
<dbReference type="PANTHER" id="PTHR48177:SF1">
    <property type="entry name" value="PLASMANYLETHANOLAMINE DESATURASE 1"/>
    <property type="match status" value="1"/>
</dbReference>
<dbReference type="EMBL" id="HBUF01022400">
    <property type="protein sequence ID" value="CAG6611679.1"/>
    <property type="molecule type" value="Transcribed_RNA"/>
</dbReference>
<sequence>MAKSKTVLLPPKTEDDVNLKLKDEPNGATPSTNPEPKPRYGPKNKGAQELAQLYTRGKWIQEFISVSLCIGLMLVNTYFIGSRIKLENLATLFTSAVAGILTADFASGFVHWLADTWGSTEVPLLGKTLIRSFREHHVDPTSITRHDFVETNGDNFMVTIPFLGRMTYQFLTLNEQQIKHNFNLYCFLLLSAIFVAYTNQIHKWSHTYYGLPRWVLFLQDCHLILPRRHHRYHHVAPHETYYCITTGWLNWPLEQIRFWPSLEKLVTRLTGHQPRMDDLKWTKRM</sequence>
<dbReference type="EMBL" id="HBUF01022401">
    <property type="protein sequence ID" value="CAG6611681.1"/>
    <property type="molecule type" value="Transcribed_RNA"/>
</dbReference>
<feature type="domain" description="Lipid desaturase" evidence="8">
    <location>
        <begin position="100"/>
        <end position="277"/>
    </location>
</feature>
<dbReference type="EMBL" id="HBUF01317235">
    <property type="protein sequence ID" value="CAG6694259.1"/>
    <property type="molecule type" value="Transcribed_RNA"/>
</dbReference>
<dbReference type="InterPro" id="IPR019547">
    <property type="entry name" value="Lipid_desat"/>
</dbReference>
<keyword evidence="5 7" id="KW-0472">Membrane</keyword>
<dbReference type="EMBL" id="HBUF01317233">
    <property type="protein sequence ID" value="CAG6694257.1"/>
    <property type="molecule type" value="Transcribed_RNA"/>
</dbReference>
<name>A0A8D8LKW7_9HEMI</name>
<dbReference type="EMBL" id="HBUF01317232">
    <property type="protein sequence ID" value="CAG6694256.1"/>
    <property type="molecule type" value="Transcribed_RNA"/>
</dbReference>
<dbReference type="UniPathway" id="UPA00199"/>
<accession>A0A8D8LKW7</accession>
<keyword evidence="4 7" id="KW-1133">Transmembrane helix</keyword>
<dbReference type="EMBL" id="HBUF01317237">
    <property type="protein sequence ID" value="CAG6694261.1"/>
    <property type="molecule type" value="Transcribed_RNA"/>
</dbReference>
<proteinExistence type="inferred from homology"/>
<comment type="similarity">
    <text evidence="2">Belongs to the fatty acid desaturase CarF family.</text>
</comment>
<evidence type="ECO:0000256" key="3">
    <source>
        <dbReference type="ARBA" id="ARBA00022692"/>
    </source>
</evidence>
<reference evidence="9" key="1">
    <citation type="submission" date="2021-05" db="EMBL/GenBank/DDBJ databases">
        <authorList>
            <person name="Alioto T."/>
            <person name="Alioto T."/>
            <person name="Gomez Garrido J."/>
        </authorList>
    </citation>
    <scope>NUCLEOTIDE SEQUENCE</scope>
</reference>